<comment type="caution">
    <text evidence="5">The sequence shown here is derived from an EMBL/GenBank/DDBJ whole genome shotgun (WGS) entry which is preliminary data.</text>
</comment>
<proteinExistence type="inferred from homology"/>
<dbReference type="GeneID" id="95974679"/>
<dbReference type="PANTHER" id="PTHR12499">
    <property type="entry name" value="OPTIC ATROPHY 3 PROTEIN OPA3"/>
    <property type="match status" value="1"/>
</dbReference>
<keyword evidence="2" id="KW-0175">Coiled coil</keyword>
<dbReference type="EMBL" id="JBFMKM010000003">
    <property type="protein sequence ID" value="KAL1310721.1"/>
    <property type="molecule type" value="Genomic_DNA"/>
</dbReference>
<dbReference type="InterPro" id="IPR010754">
    <property type="entry name" value="OPA3-like"/>
</dbReference>
<evidence type="ECO:0008006" key="7">
    <source>
        <dbReference type="Google" id="ProtNLM"/>
    </source>
</evidence>
<dbReference type="PANTHER" id="PTHR12499:SF0">
    <property type="entry name" value="OPTIC ATROPHY 3 PROTEIN"/>
    <property type="match status" value="1"/>
</dbReference>
<protein>
    <recommendedName>
        <fullName evidence="7">OPA3-like protein</fullName>
    </recommendedName>
</protein>
<sequence>MSLTLKLASLVVRTLAKPVGNTIKRNAREHDGFRRYCVTFAQGLHRIDMRMRLGILHDAAAQERMHAREAAEAAAKKKAAGTPTVKTEAQIKAEEAAATEAEKTKASDKPKTPYKPKIRPLSEARAIELGANFIAESFVFLVALGCILAERMYSGRKESTRRDEVAERLEALEARAEKMNYLEAEISRLRAANETEAAPKAVSVGDQKPLLEISQKKEPKETKDTEEKVEGSVPTK</sequence>
<evidence type="ECO:0000256" key="3">
    <source>
        <dbReference type="SAM" id="MobiDB-lite"/>
    </source>
</evidence>
<evidence type="ECO:0000256" key="2">
    <source>
        <dbReference type="ARBA" id="ARBA00023054"/>
    </source>
</evidence>
<evidence type="ECO:0000313" key="6">
    <source>
        <dbReference type="Proteomes" id="UP001562354"/>
    </source>
</evidence>
<dbReference type="Pfam" id="PF07047">
    <property type="entry name" value="OPA3"/>
    <property type="match status" value="1"/>
</dbReference>
<feature type="compositionally biased region" description="Basic and acidic residues" evidence="3">
    <location>
        <begin position="214"/>
        <end position="230"/>
    </location>
</feature>
<feature type="region of interest" description="Disordered" evidence="3">
    <location>
        <begin position="192"/>
        <end position="236"/>
    </location>
</feature>
<feature type="signal peptide" evidence="4">
    <location>
        <begin position="1"/>
        <end position="16"/>
    </location>
</feature>
<feature type="chain" id="PRO_5046381851" description="OPA3-like protein" evidence="4">
    <location>
        <begin position="17"/>
        <end position="236"/>
    </location>
</feature>
<accession>A0ABR3PMN3</accession>
<feature type="region of interest" description="Disordered" evidence="3">
    <location>
        <begin position="94"/>
        <end position="117"/>
    </location>
</feature>
<gene>
    <name evidence="5" type="ORF">AAFC00_000976</name>
</gene>
<feature type="compositionally biased region" description="Basic and acidic residues" evidence="3">
    <location>
        <begin position="94"/>
        <end position="111"/>
    </location>
</feature>
<evidence type="ECO:0000256" key="1">
    <source>
        <dbReference type="ARBA" id="ARBA00007584"/>
    </source>
</evidence>
<keyword evidence="4" id="KW-0732">Signal</keyword>
<evidence type="ECO:0000313" key="5">
    <source>
        <dbReference type="EMBL" id="KAL1310721.1"/>
    </source>
</evidence>
<reference evidence="5 6" key="1">
    <citation type="submission" date="2024-07" db="EMBL/GenBank/DDBJ databases">
        <title>Draft sequence of the Neodothiora populina.</title>
        <authorList>
            <person name="Drown D.D."/>
            <person name="Schuette U.S."/>
            <person name="Buechlein A.B."/>
            <person name="Rusch D.R."/>
            <person name="Winton L.W."/>
            <person name="Adams G.A."/>
        </authorList>
    </citation>
    <scope>NUCLEOTIDE SEQUENCE [LARGE SCALE GENOMIC DNA]</scope>
    <source>
        <strain evidence="5 6">CPC 39397</strain>
    </source>
</reference>
<name>A0ABR3PMN3_9PEZI</name>
<dbReference type="Proteomes" id="UP001562354">
    <property type="component" value="Unassembled WGS sequence"/>
</dbReference>
<keyword evidence="6" id="KW-1185">Reference proteome</keyword>
<evidence type="ECO:0000256" key="4">
    <source>
        <dbReference type="SAM" id="SignalP"/>
    </source>
</evidence>
<organism evidence="5 6">
    <name type="scientific">Neodothiora populina</name>
    <dbReference type="NCBI Taxonomy" id="2781224"/>
    <lineage>
        <taxon>Eukaryota</taxon>
        <taxon>Fungi</taxon>
        <taxon>Dikarya</taxon>
        <taxon>Ascomycota</taxon>
        <taxon>Pezizomycotina</taxon>
        <taxon>Dothideomycetes</taxon>
        <taxon>Dothideomycetidae</taxon>
        <taxon>Dothideales</taxon>
        <taxon>Dothioraceae</taxon>
        <taxon>Neodothiora</taxon>
    </lineage>
</organism>
<dbReference type="RefSeq" id="XP_069203570.1">
    <property type="nucleotide sequence ID" value="XM_069340102.1"/>
</dbReference>
<comment type="similarity">
    <text evidence="1">Belongs to the OPA3 family.</text>
</comment>